<feature type="region of interest" description="Disordered" evidence="4">
    <location>
        <begin position="270"/>
        <end position="544"/>
    </location>
</feature>
<sequence>MEQDQSVKCRSEVYDKEGYKDLLWSAEVAQRRCRCLRMLKIVLLSMVLSGLQALPISRGLTPSRIEDIVPVSRHHRGPTPWRTEDSEMVADTEASRRFILDLSSGKVLDYLGKMDRTGPLGHGHGEMDRRHLLTQNVEDAPVQFSGGGWVRVESAIPHGFRQGTEPSDPDSDRDISYTLPHGFRQGTEPSDPDSDRDISYTLPHGFRQGTEPSDPDSDRDISYTLPHGFRQGTEPSDPDSDRDISYTLPHDRAPNHQTQTLTETLATLSPHGFRQGTEPSDPDSDRNISYTLPHGFRQGTEPSDPDSDRDISYTLPHGFRQGTEPSDPDSDRDISYTLPHGFRQGTEPSDPDSDRNISYTLPHGFRQGTEPSDPDSDRDISYTLPHGFRQGTEPSDPDSDRDISYTLPHGFRQGTEPSDPDSDRDISYTLPHGFRQGTEPSDPDSDRDISYTLPHGFRQGTEPSDLDSDRDISYTLPHGFRQGTEPSDPDSDRDISYTLPHGFRQGTEPSDPDSYREISYTLPHGFRQGTEPSDPDSDRNEGEAMSFSAEHVGTFQEDLEPSNLIMSGFRPDMEPLMVGFERSNQFPVDLRKECVGEVIYGRCYTFNPTPLPFLEAQDSCRRLNPNAELASVTNEDLHSRLVSMVTNGGRKEPVITWLGGVVKGQGQWLWLDGSEWSYSAWTPGQTNTNRAVCVEMFRTGESWTAADCDLSRASICSSPAAASTLHL</sequence>
<dbReference type="AlphaFoldDB" id="A0AAV2LEP0"/>
<keyword evidence="5" id="KW-0472">Membrane</keyword>
<dbReference type="SUPFAM" id="SSF56436">
    <property type="entry name" value="C-type lectin-like"/>
    <property type="match status" value="1"/>
</dbReference>
<reference evidence="7 8" key="1">
    <citation type="submission" date="2024-04" db="EMBL/GenBank/DDBJ databases">
        <authorList>
            <person name="Waldvogel A.-M."/>
            <person name="Schoenle A."/>
        </authorList>
    </citation>
    <scope>NUCLEOTIDE SEQUENCE [LARGE SCALE GENOMIC DNA]</scope>
</reference>
<dbReference type="SMART" id="SM00034">
    <property type="entry name" value="CLECT"/>
    <property type="match status" value="1"/>
</dbReference>
<dbReference type="EMBL" id="OZ035844">
    <property type="protein sequence ID" value="CAL1598924.1"/>
    <property type="molecule type" value="Genomic_DNA"/>
</dbReference>
<keyword evidence="3" id="KW-0325">Glycoprotein</keyword>
<evidence type="ECO:0000256" key="4">
    <source>
        <dbReference type="SAM" id="MobiDB-lite"/>
    </source>
</evidence>
<dbReference type="Gene3D" id="3.10.100.10">
    <property type="entry name" value="Mannose-Binding Protein A, subunit A"/>
    <property type="match status" value="1"/>
</dbReference>
<name>A0AAV2LEP0_KNICA</name>
<evidence type="ECO:0000256" key="1">
    <source>
        <dbReference type="ARBA" id="ARBA00022734"/>
    </source>
</evidence>
<organism evidence="7 8">
    <name type="scientific">Knipowitschia caucasica</name>
    <name type="common">Caucasian dwarf goby</name>
    <name type="synonym">Pomatoschistus caucasicus</name>
    <dbReference type="NCBI Taxonomy" id="637954"/>
    <lineage>
        <taxon>Eukaryota</taxon>
        <taxon>Metazoa</taxon>
        <taxon>Chordata</taxon>
        <taxon>Craniata</taxon>
        <taxon>Vertebrata</taxon>
        <taxon>Euteleostomi</taxon>
        <taxon>Actinopterygii</taxon>
        <taxon>Neopterygii</taxon>
        <taxon>Teleostei</taxon>
        <taxon>Neoteleostei</taxon>
        <taxon>Acanthomorphata</taxon>
        <taxon>Gobiaria</taxon>
        <taxon>Gobiiformes</taxon>
        <taxon>Gobioidei</taxon>
        <taxon>Gobiidae</taxon>
        <taxon>Gobiinae</taxon>
        <taxon>Knipowitschia</taxon>
    </lineage>
</organism>
<dbReference type="InterPro" id="IPR016186">
    <property type="entry name" value="C-type_lectin-like/link_sf"/>
</dbReference>
<keyword evidence="5" id="KW-1133">Transmembrane helix</keyword>
<dbReference type="PANTHER" id="PTHR46490:SF6">
    <property type="entry name" value="ASIALOGLYCOPROTEIN RECEPTOR 1-LIKE-RELATED"/>
    <property type="match status" value="1"/>
</dbReference>
<dbReference type="InterPro" id="IPR001304">
    <property type="entry name" value="C-type_lectin-like"/>
</dbReference>
<proteinExistence type="predicted"/>
<keyword evidence="5" id="KW-0812">Transmembrane</keyword>
<evidence type="ECO:0000256" key="3">
    <source>
        <dbReference type="ARBA" id="ARBA00023180"/>
    </source>
</evidence>
<dbReference type="Proteomes" id="UP001497482">
    <property type="component" value="Chromosome 22"/>
</dbReference>
<gene>
    <name evidence="7" type="ORF">KC01_LOCUS27280</name>
</gene>
<keyword evidence="2" id="KW-1015">Disulfide bond</keyword>
<accession>A0AAV2LEP0</accession>
<dbReference type="PROSITE" id="PS50041">
    <property type="entry name" value="C_TYPE_LECTIN_2"/>
    <property type="match status" value="1"/>
</dbReference>
<feature type="domain" description="C-type lectin" evidence="6">
    <location>
        <begin position="599"/>
        <end position="717"/>
    </location>
</feature>
<dbReference type="InterPro" id="IPR052309">
    <property type="entry name" value="C-type_Lectin_Domain_Fam1"/>
</dbReference>
<dbReference type="InterPro" id="IPR016187">
    <property type="entry name" value="CTDL_fold"/>
</dbReference>
<feature type="compositionally biased region" description="Basic and acidic residues" evidence="4">
    <location>
        <begin position="239"/>
        <end position="254"/>
    </location>
</feature>
<evidence type="ECO:0000313" key="8">
    <source>
        <dbReference type="Proteomes" id="UP001497482"/>
    </source>
</evidence>
<dbReference type="GO" id="GO:0030246">
    <property type="term" value="F:carbohydrate binding"/>
    <property type="evidence" value="ECO:0007669"/>
    <property type="project" value="UniProtKB-KW"/>
</dbReference>
<keyword evidence="8" id="KW-1185">Reference proteome</keyword>
<keyword evidence="1" id="KW-0430">Lectin</keyword>
<protein>
    <recommendedName>
        <fullName evidence="6">C-type lectin domain-containing protein</fullName>
    </recommendedName>
</protein>
<evidence type="ECO:0000256" key="5">
    <source>
        <dbReference type="SAM" id="Phobius"/>
    </source>
</evidence>
<evidence type="ECO:0000259" key="6">
    <source>
        <dbReference type="PROSITE" id="PS50041"/>
    </source>
</evidence>
<feature type="transmembrane region" description="Helical" evidence="5">
    <location>
        <begin position="41"/>
        <end position="60"/>
    </location>
</feature>
<evidence type="ECO:0000256" key="2">
    <source>
        <dbReference type="ARBA" id="ARBA00023157"/>
    </source>
</evidence>
<dbReference type="PANTHER" id="PTHR46490">
    <property type="entry name" value="C-TYPE LECTIN DOMAIN FAMILY 12 MEMBER A-RELATED"/>
    <property type="match status" value="1"/>
</dbReference>
<feature type="region of interest" description="Disordered" evidence="4">
    <location>
        <begin position="159"/>
        <end position="256"/>
    </location>
</feature>
<dbReference type="Pfam" id="PF00059">
    <property type="entry name" value="Lectin_C"/>
    <property type="match status" value="1"/>
</dbReference>
<evidence type="ECO:0000313" key="7">
    <source>
        <dbReference type="EMBL" id="CAL1598924.1"/>
    </source>
</evidence>